<keyword evidence="2" id="KW-0328">Glycosyltransferase</keyword>
<reference evidence="5" key="2">
    <citation type="submission" date="2020-09" db="EMBL/GenBank/DDBJ databases">
        <authorList>
            <person name="Sun Q."/>
            <person name="Zhou Y."/>
        </authorList>
    </citation>
    <scope>NUCLEOTIDE SEQUENCE</scope>
    <source>
        <strain evidence="5">CGMCC 1.12919</strain>
    </source>
</reference>
<dbReference type="InterPro" id="IPR029044">
    <property type="entry name" value="Nucleotide-diphossugar_trans"/>
</dbReference>
<reference evidence="5" key="1">
    <citation type="journal article" date="2014" name="Int. J. Syst. Evol. Microbiol.">
        <title>Complete genome sequence of Corynebacterium casei LMG S-19264T (=DSM 44701T), isolated from a smear-ripened cheese.</title>
        <authorList>
            <consortium name="US DOE Joint Genome Institute (JGI-PGF)"/>
            <person name="Walter F."/>
            <person name="Albersmeier A."/>
            <person name="Kalinowski J."/>
            <person name="Ruckert C."/>
        </authorList>
    </citation>
    <scope>NUCLEOTIDE SEQUENCE</scope>
    <source>
        <strain evidence="5">CGMCC 1.12919</strain>
    </source>
</reference>
<evidence type="ECO:0000313" key="6">
    <source>
        <dbReference type="Proteomes" id="UP000637002"/>
    </source>
</evidence>
<comment type="similarity">
    <text evidence="1">Belongs to the glycosyltransferase 2 family.</text>
</comment>
<dbReference type="Gene3D" id="3.90.550.10">
    <property type="entry name" value="Spore Coat Polysaccharide Biosynthesis Protein SpsA, Chain A"/>
    <property type="match status" value="1"/>
</dbReference>
<evidence type="ECO:0000313" key="5">
    <source>
        <dbReference type="EMBL" id="GGC88680.1"/>
    </source>
</evidence>
<evidence type="ECO:0000256" key="3">
    <source>
        <dbReference type="ARBA" id="ARBA00022679"/>
    </source>
</evidence>
<keyword evidence="3 5" id="KW-0808">Transferase</keyword>
<dbReference type="PANTHER" id="PTHR43179">
    <property type="entry name" value="RHAMNOSYLTRANSFERASE WBBL"/>
    <property type="match status" value="1"/>
</dbReference>
<name>A0A916XNZ2_9HYPH</name>
<dbReference type="PANTHER" id="PTHR43179:SF12">
    <property type="entry name" value="GALACTOFURANOSYLTRANSFERASE GLFT2"/>
    <property type="match status" value="1"/>
</dbReference>
<dbReference type="AlphaFoldDB" id="A0A916XNZ2"/>
<sequence length="320" mass="34756">MAEGKGSVHHPQVSPTAPFVTGPVSVGAQTVLYHTGYDEVRRSAASLARSAELGMASGALTSVAFHLGDSSSLPCLSDAEVASLQEEFGRVLKVTYRSFGANRGSAGGQNDLAAINAADLLFIQNPDVIASPRMLETLIEPLKTAGVGIAEAKQLPVEHPKDYDPKTGETSWAMGACLLIPARLFKSINGFDADSFFMYCDDVDLSWRTKLAGFKVIHHPAAVVFHDKRLSADAKWMPSAAERYYSAEAALFMAHKWSKAGVLQRLLEQFSLSPHEDHQKAYSVFMSRREADQLPAPLDPGHEVGQFVGDMYAHHRFALL</sequence>
<evidence type="ECO:0000256" key="4">
    <source>
        <dbReference type="SAM" id="MobiDB-lite"/>
    </source>
</evidence>
<dbReference type="EMBL" id="BMGG01000011">
    <property type="protein sequence ID" value="GGC88680.1"/>
    <property type="molecule type" value="Genomic_DNA"/>
</dbReference>
<evidence type="ECO:0000256" key="2">
    <source>
        <dbReference type="ARBA" id="ARBA00022676"/>
    </source>
</evidence>
<dbReference type="Proteomes" id="UP000637002">
    <property type="component" value="Unassembled WGS sequence"/>
</dbReference>
<comment type="caution">
    <text evidence="5">The sequence shown here is derived from an EMBL/GenBank/DDBJ whole genome shotgun (WGS) entry which is preliminary data.</text>
</comment>
<dbReference type="GO" id="GO:0016757">
    <property type="term" value="F:glycosyltransferase activity"/>
    <property type="evidence" value="ECO:0007669"/>
    <property type="project" value="UniProtKB-KW"/>
</dbReference>
<organism evidence="5 6">
    <name type="scientific">Chelatococcus reniformis</name>
    <dbReference type="NCBI Taxonomy" id="1494448"/>
    <lineage>
        <taxon>Bacteria</taxon>
        <taxon>Pseudomonadati</taxon>
        <taxon>Pseudomonadota</taxon>
        <taxon>Alphaproteobacteria</taxon>
        <taxon>Hyphomicrobiales</taxon>
        <taxon>Chelatococcaceae</taxon>
        <taxon>Chelatococcus</taxon>
    </lineage>
</organism>
<keyword evidence="6" id="KW-1185">Reference proteome</keyword>
<accession>A0A916XNZ2</accession>
<proteinExistence type="inferred from homology"/>
<gene>
    <name evidence="5" type="ORF">GCM10010994_53230</name>
</gene>
<dbReference type="SUPFAM" id="SSF53448">
    <property type="entry name" value="Nucleotide-diphospho-sugar transferases"/>
    <property type="match status" value="1"/>
</dbReference>
<protein>
    <submittedName>
        <fullName evidence="5">Glycosyl transferase</fullName>
    </submittedName>
</protein>
<feature type="region of interest" description="Disordered" evidence="4">
    <location>
        <begin position="1"/>
        <end position="20"/>
    </location>
</feature>
<evidence type="ECO:0000256" key="1">
    <source>
        <dbReference type="ARBA" id="ARBA00006739"/>
    </source>
</evidence>